<keyword evidence="2" id="KW-1185">Reference proteome</keyword>
<comment type="caution">
    <text evidence="1">The sequence shown here is derived from an EMBL/GenBank/DDBJ whole genome shotgun (WGS) entry which is preliminary data.</text>
</comment>
<protein>
    <submittedName>
        <fullName evidence="1">Uncharacterized protein</fullName>
    </submittedName>
</protein>
<evidence type="ECO:0000313" key="2">
    <source>
        <dbReference type="Proteomes" id="UP000824533"/>
    </source>
</evidence>
<proteinExistence type="predicted"/>
<evidence type="ECO:0000313" key="1">
    <source>
        <dbReference type="EMBL" id="KAJ0175423.1"/>
    </source>
</evidence>
<name>A0ACC1CV56_9NEOP</name>
<gene>
    <name evidence="1" type="ORF">K1T71_008582</name>
</gene>
<dbReference type="Proteomes" id="UP000824533">
    <property type="component" value="Linkage Group LG15"/>
</dbReference>
<dbReference type="EMBL" id="CM034401">
    <property type="protein sequence ID" value="KAJ0175423.1"/>
    <property type="molecule type" value="Genomic_DNA"/>
</dbReference>
<accession>A0ACC1CV56</accession>
<reference evidence="1 2" key="1">
    <citation type="journal article" date="2021" name="Front. Genet.">
        <title>Chromosome-Level Genome Assembly Reveals Significant Gene Expansion in the Toll and IMD Signaling Pathways of Dendrolimus kikuchii.</title>
        <authorList>
            <person name="Zhou J."/>
            <person name="Wu P."/>
            <person name="Xiong Z."/>
            <person name="Liu N."/>
            <person name="Zhao N."/>
            <person name="Ji M."/>
            <person name="Qiu Y."/>
            <person name="Yang B."/>
        </authorList>
    </citation>
    <scope>NUCLEOTIDE SEQUENCE [LARGE SCALE GENOMIC DNA]</scope>
    <source>
        <strain evidence="1">Ann1</strain>
    </source>
</reference>
<organism evidence="1 2">
    <name type="scientific">Dendrolimus kikuchii</name>
    <dbReference type="NCBI Taxonomy" id="765133"/>
    <lineage>
        <taxon>Eukaryota</taxon>
        <taxon>Metazoa</taxon>
        <taxon>Ecdysozoa</taxon>
        <taxon>Arthropoda</taxon>
        <taxon>Hexapoda</taxon>
        <taxon>Insecta</taxon>
        <taxon>Pterygota</taxon>
        <taxon>Neoptera</taxon>
        <taxon>Endopterygota</taxon>
        <taxon>Lepidoptera</taxon>
        <taxon>Glossata</taxon>
        <taxon>Ditrysia</taxon>
        <taxon>Bombycoidea</taxon>
        <taxon>Lasiocampidae</taxon>
        <taxon>Dendrolimus</taxon>
    </lineage>
</organism>
<sequence length="209" mass="24755">MIEEDNKTLWCGNISEQVTEEILYELFLQAGPLEKVRIARDRDGRQKNFAFITYCHAVSVPYAINLFRGTALFHRTLSLQCRSQMASLPPPIRCFESEPNMEILMQNMTQQFIAQQFIAQQFVDMTEKISNEDLKYIQSSRRPNDDLTVASLQGNWSHRHHPYRHKDKGNNDDHRARDKHDPYKSGHSRHSNNWKERRSHKKNSYHRRD</sequence>